<evidence type="ECO:0000313" key="3">
    <source>
        <dbReference type="Proteomes" id="UP001165060"/>
    </source>
</evidence>
<dbReference type="Proteomes" id="UP001165060">
    <property type="component" value="Unassembled WGS sequence"/>
</dbReference>
<dbReference type="PANTHER" id="PTHR12302:SF2">
    <property type="entry name" value="STAPHYLOCOCCAL NUCLEASE DOMAIN-CONTAINING PROTEIN 1"/>
    <property type="match status" value="1"/>
</dbReference>
<feature type="domain" description="TNase-like" evidence="1">
    <location>
        <begin position="405"/>
        <end position="631"/>
    </location>
</feature>
<dbReference type="SUPFAM" id="SSF63748">
    <property type="entry name" value="Tudor/PWWP/MBT"/>
    <property type="match status" value="1"/>
</dbReference>
<dbReference type="Gene3D" id="2.40.50.90">
    <property type="match status" value="4"/>
</dbReference>
<reference evidence="2 3" key="1">
    <citation type="journal article" date="2023" name="Commun. Biol.">
        <title>Genome analysis of Parmales, the sister group of diatoms, reveals the evolutionary specialization of diatoms from phago-mixotrophs to photoautotrophs.</title>
        <authorList>
            <person name="Ban H."/>
            <person name="Sato S."/>
            <person name="Yoshikawa S."/>
            <person name="Yamada K."/>
            <person name="Nakamura Y."/>
            <person name="Ichinomiya M."/>
            <person name="Sato N."/>
            <person name="Blanc-Mathieu R."/>
            <person name="Endo H."/>
            <person name="Kuwata A."/>
            <person name="Ogata H."/>
        </authorList>
    </citation>
    <scope>NUCLEOTIDE SEQUENCE [LARGE SCALE GENOMIC DNA]</scope>
</reference>
<gene>
    <name evidence="2" type="ORF">TeGR_g875</name>
</gene>
<name>A0ABQ6M7Z0_9STRA</name>
<evidence type="ECO:0000313" key="2">
    <source>
        <dbReference type="EMBL" id="GMI21235.1"/>
    </source>
</evidence>
<protein>
    <recommendedName>
        <fullName evidence="1">TNase-like domain-containing protein</fullName>
    </recommendedName>
</protein>
<dbReference type="InterPro" id="IPR035437">
    <property type="entry name" value="SNase_OB-fold_sf"/>
</dbReference>
<organism evidence="2 3">
    <name type="scientific">Tetraparma gracilis</name>
    <dbReference type="NCBI Taxonomy" id="2962635"/>
    <lineage>
        <taxon>Eukaryota</taxon>
        <taxon>Sar</taxon>
        <taxon>Stramenopiles</taxon>
        <taxon>Ochrophyta</taxon>
        <taxon>Bolidophyceae</taxon>
        <taxon>Parmales</taxon>
        <taxon>Triparmaceae</taxon>
        <taxon>Tetraparma</taxon>
    </lineage>
</organism>
<dbReference type="InterPro" id="IPR016071">
    <property type="entry name" value="Staphylococal_nuclease_OB-fold"/>
</dbReference>
<dbReference type="PROSITE" id="PS50830">
    <property type="entry name" value="TNASE_3"/>
    <property type="match status" value="2"/>
</dbReference>
<dbReference type="PANTHER" id="PTHR12302">
    <property type="entry name" value="EBNA2 BINDING PROTEIN P100"/>
    <property type="match status" value="1"/>
</dbReference>
<proteinExistence type="predicted"/>
<feature type="non-terminal residue" evidence="2">
    <location>
        <position position="1"/>
    </location>
</feature>
<dbReference type="SMART" id="SM00333">
    <property type="entry name" value="TUDOR"/>
    <property type="match status" value="1"/>
</dbReference>
<keyword evidence="3" id="KW-1185">Reference proteome</keyword>
<accession>A0ABQ6M7Z0</accession>
<dbReference type="Gene3D" id="2.30.30.140">
    <property type="match status" value="1"/>
</dbReference>
<dbReference type="SMART" id="SM00318">
    <property type="entry name" value="SNc"/>
    <property type="match status" value="3"/>
</dbReference>
<dbReference type="Pfam" id="PF00567">
    <property type="entry name" value="TUDOR"/>
    <property type="match status" value="1"/>
</dbReference>
<evidence type="ECO:0000259" key="1">
    <source>
        <dbReference type="PROSITE" id="PS50830"/>
    </source>
</evidence>
<dbReference type="InterPro" id="IPR002999">
    <property type="entry name" value="Tudor"/>
</dbReference>
<dbReference type="EMBL" id="BRYB01002531">
    <property type="protein sequence ID" value="GMI21235.1"/>
    <property type="molecule type" value="Genomic_DNA"/>
</dbReference>
<sequence>PPPPRYCFDGARYKCMVTDPACPHAYGTFTFQLAGASCPRQGEAYQPHSKHFADMRVLNRELEVSLLGADQQGVLHGVLHHPKGNIAHFLLSGGLAKCSERTMRMLPPLDVPAYRAAEGQAKAKGLGIFKGYVKPTISGVAEVVVDYEREIPMGPAGADGSRPVEKRKFASVSLQKVPSVGEKLIAEGLASVQNHRDGDERASNFDALCAAEAAAKAAKKNLHSSKVPPPRRLNDLCDPKKAKASGGFLQRSGQVKAIVEYVFSGTRFKLNIPSENCTVMFALSDVRCPRSSGANGAGEPFGDEAKRMAKQIVGQRTVEIECDGIANSGVFTGKLWVGGGAQRTNFSNRLMASGLATIDWRDLDSADGALVTLMEKAKESKVGVYSLAPKEEAAPVKKEGGQPEEVKTVSVSDIRDGNSFYVTVAGDDTLTKITDKMKDFAETHGLVPGPVEMRKNKMVAAMFDDGSGKAWYRAKVLERPGADGSAMALFVDYGNVAKIVVKQVRMLDPGLDTAFPPAAKPATLALVRCRELNQDEGPEAARTLSRLAFGKELTLRVHTTIEGVMHGTLYEVSNSTSINEQLVEDGLARCISDKDAAIFARNSQASVLELHGELKDAQEKARKARIGIWVYGDVGEDDDETARY</sequence>
<feature type="domain" description="TNase-like" evidence="1">
    <location>
        <begin position="253"/>
        <end position="387"/>
    </location>
</feature>
<comment type="caution">
    <text evidence="2">The sequence shown here is derived from an EMBL/GenBank/DDBJ whole genome shotgun (WGS) entry which is preliminary data.</text>
</comment>
<dbReference type="SUPFAM" id="SSF50199">
    <property type="entry name" value="Staphylococcal nuclease"/>
    <property type="match status" value="4"/>
</dbReference>
<dbReference type="Pfam" id="PF00565">
    <property type="entry name" value="SNase"/>
    <property type="match status" value="3"/>
</dbReference>